<dbReference type="Pfam" id="PF03186">
    <property type="entry name" value="CobD_Cbib"/>
    <property type="match status" value="1"/>
</dbReference>
<feature type="transmembrane region" description="Helical" evidence="11">
    <location>
        <begin position="149"/>
        <end position="166"/>
    </location>
</feature>
<dbReference type="Proteomes" id="UP000185744">
    <property type="component" value="Unassembled WGS sequence"/>
</dbReference>
<gene>
    <name evidence="11" type="primary">cobD</name>
    <name evidence="12" type="ORF">BTN85_0926</name>
</gene>
<comment type="subcellular location">
    <subcellularLocation>
        <location evidence="2 11">Cell membrane</location>
        <topology evidence="2 11">Multi-pass membrane protein</topology>
    </subcellularLocation>
</comment>
<dbReference type="GO" id="GO:0048472">
    <property type="term" value="F:threonine-phosphate decarboxylase activity"/>
    <property type="evidence" value="ECO:0007669"/>
    <property type="project" value="InterPro"/>
</dbReference>
<evidence type="ECO:0000256" key="6">
    <source>
        <dbReference type="ARBA" id="ARBA00022475"/>
    </source>
</evidence>
<dbReference type="EMBL" id="MSDW01000001">
    <property type="protein sequence ID" value="OKY78435.1"/>
    <property type="molecule type" value="Genomic_DNA"/>
</dbReference>
<dbReference type="STRING" id="1903181.BTN85_0926"/>
<dbReference type="PANTHER" id="PTHR34308">
    <property type="entry name" value="COBALAMIN BIOSYNTHESIS PROTEIN CBIB"/>
    <property type="match status" value="1"/>
</dbReference>
<dbReference type="PANTHER" id="PTHR34308:SF1">
    <property type="entry name" value="COBALAMIN BIOSYNTHESIS PROTEIN CBIB"/>
    <property type="match status" value="1"/>
</dbReference>
<comment type="pathway">
    <text evidence="3 11">Cofactor biosynthesis; adenosylcobalamin biosynthesis.</text>
</comment>
<sequence>MNYVYFRLTVILLAIVFDHLGELPESIHPVVWIGKLTSFLDKRTKNKRNKLVGFFNTFLISLSFTVPVFFIPSKIVFILPSAIIASTMFSISSLKKMVIDTTERNLEVKRRYVSKLVSRDVDKLDKGELNSAAVETAGENITDSVIAPLFYYFLFGLPGIVFYRAINTQDAMIGYKTDEFLDYGWFAARTDDFLNYLPSRITGFLILLSENKLKEINKLLKYKNIKLNPGWTIGAIAVALNCRITKRGYYDINSTKSYPSEKDIVKSTKVIYKTSLIFILISFIFLYLLGVLRIV</sequence>
<name>A0A1Q6DVP6_METT1</name>
<feature type="transmembrane region" description="Helical" evidence="11">
    <location>
        <begin position="270"/>
        <end position="292"/>
    </location>
</feature>
<dbReference type="GO" id="GO:0015420">
    <property type="term" value="F:ABC-type vitamin B12 transporter activity"/>
    <property type="evidence" value="ECO:0007669"/>
    <property type="project" value="UniProtKB-UniRule"/>
</dbReference>
<dbReference type="NCBIfam" id="TIGR00380">
    <property type="entry name" value="cobal_cbiB"/>
    <property type="match status" value="1"/>
</dbReference>
<evidence type="ECO:0000256" key="4">
    <source>
        <dbReference type="ARBA" id="ARBA00006263"/>
    </source>
</evidence>
<keyword evidence="13" id="KW-1185">Reference proteome</keyword>
<evidence type="ECO:0000256" key="9">
    <source>
        <dbReference type="ARBA" id="ARBA00022989"/>
    </source>
</evidence>
<feature type="transmembrane region" description="Helical" evidence="11">
    <location>
        <begin position="51"/>
        <end position="71"/>
    </location>
</feature>
<comment type="similarity">
    <text evidence="4 11">Belongs to the CobD/CbiB family.</text>
</comment>
<dbReference type="InterPro" id="IPR004485">
    <property type="entry name" value="Cobalamin_biosynth_CobD/CbiB"/>
</dbReference>
<reference evidence="12" key="1">
    <citation type="submission" date="2016-12" db="EMBL/GenBank/DDBJ databases">
        <title>Discovery of methanogenic haloarchaea.</title>
        <authorList>
            <person name="Sorokin D.Y."/>
            <person name="Makarova K.S."/>
            <person name="Abbas B."/>
            <person name="Ferrer M."/>
            <person name="Golyshin P.N."/>
        </authorList>
    </citation>
    <scope>NUCLEOTIDE SEQUENCE [LARGE SCALE GENOMIC DNA]</scope>
    <source>
        <strain evidence="12">HMET1</strain>
    </source>
</reference>
<keyword evidence="9 11" id="KW-1133">Transmembrane helix</keyword>
<keyword evidence="10 11" id="KW-0472">Membrane</keyword>
<keyword evidence="7 11" id="KW-0169">Cobalamin biosynthesis</keyword>
<accession>A0A1Q6DVP6</accession>
<evidence type="ECO:0000256" key="7">
    <source>
        <dbReference type="ARBA" id="ARBA00022573"/>
    </source>
</evidence>
<evidence type="ECO:0000256" key="11">
    <source>
        <dbReference type="HAMAP-Rule" id="MF_00024"/>
    </source>
</evidence>
<evidence type="ECO:0000256" key="10">
    <source>
        <dbReference type="ARBA" id="ARBA00023136"/>
    </source>
</evidence>
<evidence type="ECO:0000256" key="5">
    <source>
        <dbReference type="ARBA" id="ARBA00016185"/>
    </source>
</evidence>
<evidence type="ECO:0000256" key="8">
    <source>
        <dbReference type="ARBA" id="ARBA00022692"/>
    </source>
</evidence>
<dbReference type="InParanoid" id="A0A1Q6DVP6"/>
<protein>
    <recommendedName>
        <fullName evidence="5 11">Probable cobalamin biosynthesis protein CobD</fullName>
    </recommendedName>
</protein>
<keyword evidence="6 11" id="KW-1003">Cell membrane</keyword>
<proteinExistence type="inferred from homology"/>
<dbReference type="GO" id="GO:0005886">
    <property type="term" value="C:plasma membrane"/>
    <property type="evidence" value="ECO:0007669"/>
    <property type="project" value="UniProtKB-SubCell"/>
</dbReference>
<feature type="transmembrane region" description="Helical" evidence="11">
    <location>
        <begin position="77"/>
        <end position="94"/>
    </location>
</feature>
<dbReference type="GO" id="GO:0009236">
    <property type="term" value="P:cobalamin biosynthetic process"/>
    <property type="evidence" value="ECO:0007669"/>
    <property type="project" value="UniProtKB-UniRule"/>
</dbReference>
<comment type="function">
    <text evidence="1 11">Converts cobyric acid to cobinamide by the addition of aminopropanol on the F carboxylic group.</text>
</comment>
<dbReference type="UniPathway" id="UPA00148"/>
<evidence type="ECO:0000256" key="1">
    <source>
        <dbReference type="ARBA" id="ARBA00003384"/>
    </source>
</evidence>
<keyword evidence="8 11" id="KW-0812">Transmembrane</keyword>
<evidence type="ECO:0000256" key="2">
    <source>
        <dbReference type="ARBA" id="ARBA00004651"/>
    </source>
</evidence>
<dbReference type="HAMAP" id="MF_00024">
    <property type="entry name" value="CobD_CbiB"/>
    <property type="match status" value="1"/>
</dbReference>
<dbReference type="AlphaFoldDB" id="A0A1Q6DVP6"/>
<evidence type="ECO:0000313" key="12">
    <source>
        <dbReference type="EMBL" id="OKY78435.1"/>
    </source>
</evidence>
<comment type="caution">
    <text evidence="11">Lacks conserved residue(s) required for the propagation of feature annotation.</text>
</comment>
<organism evidence="12 13">
    <name type="scientific">Methanohalarchaeum thermophilum</name>
    <dbReference type="NCBI Taxonomy" id="1903181"/>
    <lineage>
        <taxon>Archaea</taxon>
        <taxon>Methanobacteriati</taxon>
        <taxon>Methanobacteriota</taxon>
        <taxon>Methanonatronarchaeia</taxon>
        <taxon>Methanonatronarchaeales</taxon>
        <taxon>Methanonatronarchaeaceae</taxon>
        <taxon>Candidatus Methanohalarchaeum</taxon>
    </lineage>
</organism>
<evidence type="ECO:0000313" key="13">
    <source>
        <dbReference type="Proteomes" id="UP000185744"/>
    </source>
</evidence>
<comment type="caution">
    <text evidence="12">The sequence shown here is derived from an EMBL/GenBank/DDBJ whole genome shotgun (WGS) entry which is preliminary data.</text>
</comment>
<evidence type="ECO:0000256" key="3">
    <source>
        <dbReference type="ARBA" id="ARBA00004953"/>
    </source>
</evidence>
<dbReference type="FunCoup" id="A0A1Q6DVP6">
    <property type="interactions" value="78"/>
</dbReference>